<protein>
    <submittedName>
        <fullName evidence="8">PLP-dependent aminotransferase family protein</fullName>
    </submittedName>
</protein>
<dbReference type="Gene3D" id="3.40.640.10">
    <property type="entry name" value="Type I PLP-dependent aspartate aminotransferase-like (Major domain)"/>
    <property type="match status" value="1"/>
</dbReference>
<dbReference type="PANTHER" id="PTHR46577:SF1">
    <property type="entry name" value="HTH-TYPE TRANSCRIPTIONAL REGULATORY PROTEIN GABR"/>
    <property type="match status" value="1"/>
</dbReference>
<gene>
    <name evidence="8" type="ORF">EBM89_00815</name>
</gene>
<proteinExistence type="inferred from homology"/>
<evidence type="ECO:0000259" key="7">
    <source>
        <dbReference type="PROSITE" id="PS50949"/>
    </source>
</evidence>
<dbReference type="InterPro" id="IPR051446">
    <property type="entry name" value="HTH_trans_reg/aminotransferase"/>
</dbReference>
<keyword evidence="2" id="KW-0663">Pyridoxal phosphate</keyword>
<dbReference type="PRINTS" id="PR00035">
    <property type="entry name" value="HTHGNTR"/>
</dbReference>
<keyword evidence="5" id="KW-0804">Transcription</keyword>
<dbReference type="GO" id="GO:0008483">
    <property type="term" value="F:transaminase activity"/>
    <property type="evidence" value="ECO:0007669"/>
    <property type="project" value="UniProtKB-KW"/>
</dbReference>
<dbReference type="GO" id="GO:0003700">
    <property type="term" value="F:DNA-binding transcription factor activity"/>
    <property type="evidence" value="ECO:0007669"/>
    <property type="project" value="InterPro"/>
</dbReference>
<dbReference type="SUPFAM" id="SSF46785">
    <property type="entry name" value="Winged helix' DNA-binding domain"/>
    <property type="match status" value="1"/>
</dbReference>
<feature type="domain" description="HTH gntR-type" evidence="7">
    <location>
        <begin position="27"/>
        <end position="95"/>
    </location>
</feature>
<dbReference type="SMART" id="SM00345">
    <property type="entry name" value="HTH_GNTR"/>
    <property type="match status" value="1"/>
</dbReference>
<dbReference type="InterPro" id="IPR015424">
    <property type="entry name" value="PyrdxlP-dep_Trfase"/>
</dbReference>
<dbReference type="Proteomes" id="UP000269289">
    <property type="component" value="Unassembled WGS sequence"/>
</dbReference>
<evidence type="ECO:0000256" key="5">
    <source>
        <dbReference type="ARBA" id="ARBA00023163"/>
    </source>
</evidence>
<keyword evidence="3" id="KW-0805">Transcription regulation</keyword>
<dbReference type="InterPro" id="IPR036390">
    <property type="entry name" value="WH_DNA-bd_sf"/>
</dbReference>
<dbReference type="CDD" id="cd07377">
    <property type="entry name" value="WHTH_GntR"/>
    <property type="match status" value="1"/>
</dbReference>
<accession>A0A3M2JPP6</accession>
<evidence type="ECO:0000256" key="1">
    <source>
        <dbReference type="ARBA" id="ARBA00005384"/>
    </source>
</evidence>
<dbReference type="Pfam" id="PF00155">
    <property type="entry name" value="Aminotran_1_2"/>
    <property type="match status" value="1"/>
</dbReference>
<feature type="region of interest" description="Disordered" evidence="6">
    <location>
        <begin position="92"/>
        <end position="113"/>
    </location>
</feature>
<comment type="caution">
    <text evidence="8">The sequence shown here is derived from an EMBL/GenBank/DDBJ whole genome shotgun (WGS) entry which is preliminary data.</text>
</comment>
<evidence type="ECO:0000256" key="6">
    <source>
        <dbReference type="SAM" id="MobiDB-lite"/>
    </source>
</evidence>
<keyword evidence="8" id="KW-0032">Aminotransferase</keyword>
<reference evidence="8 9" key="1">
    <citation type="submission" date="2018-10" db="EMBL/GenBank/DDBJ databases">
        <title>Isolation, diversity and antifungal activity of actinobacteria from wheat.</title>
        <authorList>
            <person name="Han C."/>
        </authorList>
    </citation>
    <scope>NUCLEOTIDE SEQUENCE [LARGE SCALE GENOMIC DNA]</scope>
    <source>
        <strain evidence="8 9">NEAU-YY56</strain>
    </source>
</reference>
<evidence type="ECO:0000256" key="3">
    <source>
        <dbReference type="ARBA" id="ARBA00023015"/>
    </source>
</evidence>
<dbReference type="CDD" id="cd00609">
    <property type="entry name" value="AAT_like"/>
    <property type="match status" value="1"/>
</dbReference>
<keyword evidence="9" id="KW-1185">Reference proteome</keyword>
<evidence type="ECO:0000313" key="9">
    <source>
        <dbReference type="Proteomes" id="UP000269289"/>
    </source>
</evidence>
<dbReference type="EMBL" id="RFFI01000002">
    <property type="protein sequence ID" value="RMI14331.1"/>
    <property type="molecule type" value="Genomic_DNA"/>
</dbReference>
<dbReference type="PANTHER" id="PTHR46577">
    <property type="entry name" value="HTH-TYPE TRANSCRIPTIONAL REGULATORY PROTEIN GABR"/>
    <property type="match status" value="1"/>
</dbReference>
<dbReference type="AlphaFoldDB" id="A0A3M2JPP6"/>
<dbReference type="GO" id="GO:0030170">
    <property type="term" value="F:pyridoxal phosphate binding"/>
    <property type="evidence" value="ECO:0007669"/>
    <property type="project" value="InterPro"/>
</dbReference>
<evidence type="ECO:0000256" key="2">
    <source>
        <dbReference type="ARBA" id="ARBA00022898"/>
    </source>
</evidence>
<dbReference type="GO" id="GO:0003677">
    <property type="term" value="F:DNA binding"/>
    <property type="evidence" value="ECO:0007669"/>
    <property type="project" value="UniProtKB-KW"/>
</dbReference>
<organism evidence="8 9">
    <name type="scientific">Cellulomonas triticagri</name>
    <dbReference type="NCBI Taxonomy" id="2483352"/>
    <lineage>
        <taxon>Bacteria</taxon>
        <taxon>Bacillati</taxon>
        <taxon>Actinomycetota</taxon>
        <taxon>Actinomycetes</taxon>
        <taxon>Micrococcales</taxon>
        <taxon>Cellulomonadaceae</taxon>
        <taxon>Cellulomonas</taxon>
    </lineage>
</organism>
<dbReference type="InterPro" id="IPR000524">
    <property type="entry name" value="Tscrpt_reg_HTH_GntR"/>
</dbReference>
<sequence length="515" mass="52967">MSSLLVSDRRIGAAALVAALGRWRRPGPAYAALADAVRRAVLAGALPLSTRVPGERELAAALGVSRTTTTGAYGLLRDEGYLVSRQGSGTVTALPGTAPAPLSPAPADRERSTRRTRERVLPALPVHHPLAADGVVDLTIAACPAPTALAEATAGAVVDLPRYAAGHGYAPLGLDVLREAVADRYTARGTPTTPDQVLVTSGAQHAIALLMATHAGPGDRVVVEQPTYPHAMDAARAVGARPVPVPTGAAGLDVDLLESTVRQVAPRVVYLIPDHHNPTGATLDAAARERVRVLARRTGTLVAGDEVLTDLTLDGPEPEPFAGDGTGTRVVSIGSMSKSHWGGLRVGWLRGPADLVTRLALARRSGDLGTAVLDQLVAAALLRTGASPLDERRARLRTGRDTLVALLGERLPTWRFTVPAGGQSLWVDLGASVSSALSALALAHGVRVAPGPTFGVDGGMEDRLRLPFTAEPADLARAVDGLALAWAALGAPGLPAPGRQPDPLGVAAPPVAALV</sequence>
<name>A0A3M2JPP6_9CELL</name>
<dbReference type="InterPro" id="IPR036388">
    <property type="entry name" value="WH-like_DNA-bd_sf"/>
</dbReference>
<dbReference type="InterPro" id="IPR004839">
    <property type="entry name" value="Aminotransferase_I/II_large"/>
</dbReference>
<dbReference type="SUPFAM" id="SSF53383">
    <property type="entry name" value="PLP-dependent transferases"/>
    <property type="match status" value="1"/>
</dbReference>
<dbReference type="Pfam" id="PF00392">
    <property type="entry name" value="GntR"/>
    <property type="match status" value="1"/>
</dbReference>
<dbReference type="InterPro" id="IPR015421">
    <property type="entry name" value="PyrdxlP-dep_Trfase_major"/>
</dbReference>
<dbReference type="RefSeq" id="WP_122147560.1">
    <property type="nucleotide sequence ID" value="NZ_RFFI01000002.1"/>
</dbReference>
<evidence type="ECO:0000313" key="8">
    <source>
        <dbReference type="EMBL" id="RMI14331.1"/>
    </source>
</evidence>
<keyword evidence="8" id="KW-0808">Transferase</keyword>
<dbReference type="PROSITE" id="PS50949">
    <property type="entry name" value="HTH_GNTR"/>
    <property type="match status" value="1"/>
</dbReference>
<dbReference type="Gene3D" id="1.10.10.10">
    <property type="entry name" value="Winged helix-like DNA-binding domain superfamily/Winged helix DNA-binding domain"/>
    <property type="match status" value="1"/>
</dbReference>
<dbReference type="OrthoDB" id="199743at2"/>
<evidence type="ECO:0000256" key="4">
    <source>
        <dbReference type="ARBA" id="ARBA00023125"/>
    </source>
</evidence>
<keyword evidence="4" id="KW-0238">DNA-binding</keyword>
<comment type="similarity">
    <text evidence="1">In the C-terminal section; belongs to the class-I pyridoxal-phosphate-dependent aminotransferase family.</text>
</comment>